<keyword evidence="6" id="KW-0732">Signal</keyword>
<keyword evidence="2 7" id="KW-0121">Carboxypeptidase</keyword>
<organism evidence="7 8">
    <name type="scientific">Botryosphaeria dothidea</name>
    <dbReference type="NCBI Taxonomy" id="55169"/>
    <lineage>
        <taxon>Eukaryota</taxon>
        <taxon>Fungi</taxon>
        <taxon>Dikarya</taxon>
        <taxon>Ascomycota</taxon>
        <taxon>Pezizomycotina</taxon>
        <taxon>Dothideomycetes</taxon>
        <taxon>Dothideomycetes incertae sedis</taxon>
        <taxon>Botryosphaeriales</taxon>
        <taxon>Botryosphaeriaceae</taxon>
        <taxon>Botryosphaeria</taxon>
    </lineage>
</organism>
<dbReference type="EMBL" id="WWBZ02000022">
    <property type="protein sequence ID" value="KAF4308812.1"/>
    <property type="molecule type" value="Genomic_DNA"/>
</dbReference>
<evidence type="ECO:0000256" key="1">
    <source>
        <dbReference type="ARBA" id="ARBA00009431"/>
    </source>
</evidence>
<dbReference type="AlphaFoldDB" id="A0A8H4IYT4"/>
<evidence type="ECO:0000313" key="7">
    <source>
        <dbReference type="EMBL" id="KAF4308812.1"/>
    </source>
</evidence>
<dbReference type="GO" id="GO:0000324">
    <property type="term" value="C:fungal-type vacuole"/>
    <property type="evidence" value="ECO:0007669"/>
    <property type="project" value="TreeGrafter"/>
</dbReference>
<evidence type="ECO:0000256" key="3">
    <source>
        <dbReference type="ARBA" id="ARBA00022670"/>
    </source>
</evidence>
<dbReference type="GO" id="GO:0006508">
    <property type="term" value="P:proteolysis"/>
    <property type="evidence" value="ECO:0007669"/>
    <property type="project" value="UniProtKB-KW"/>
</dbReference>
<comment type="caution">
    <text evidence="7">The sequence shown here is derived from an EMBL/GenBank/DDBJ whole genome shotgun (WGS) entry which is preliminary data.</text>
</comment>
<dbReference type="OrthoDB" id="443318at2759"/>
<evidence type="ECO:0000313" key="8">
    <source>
        <dbReference type="Proteomes" id="UP000572817"/>
    </source>
</evidence>
<dbReference type="InterPro" id="IPR001563">
    <property type="entry name" value="Peptidase_S10"/>
</dbReference>
<dbReference type="Pfam" id="PF00450">
    <property type="entry name" value="Peptidase_S10"/>
    <property type="match status" value="1"/>
</dbReference>
<dbReference type="Proteomes" id="UP000572817">
    <property type="component" value="Unassembled WGS sequence"/>
</dbReference>
<keyword evidence="4" id="KW-0378">Hydrolase</keyword>
<dbReference type="SUPFAM" id="SSF53474">
    <property type="entry name" value="alpha/beta-Hydrolases"/>
    <property type="match status" value="1"/>
</dbReference>
<comment type="similarity">
    <text evidence="1">Belongs to the peptidase S10 family.</text>
</comment>
<evidence type="ECO:0000256" key="2">
    <source>
        <dbReference type="ARBA" id="ARBA00022645"/>
    </source>
</evidence>
<evidence type="ECO:0000256" key="4">
    <source>
        <dbReference type="ARBA" id="ARBA00022801"/>
    </source>
</evidence>
<feature type="signal peptide" evidence="6">
    <location>
        <begin position="1"/>
        <end position="22"/>
    </location>
</feature>
<keyword evidence="3" id="KW-0645">Protease</keyword>
<dbReference type="PRINTS" id="PR00724">
    <property type="entry name" value="CRBOXYPTASEC"/>
</dbReference>
<gene>
    <name evidence="7" type="ORF">GTA08_BOTSDO04744</name>
</gene>
<dbReference type="PANTHER" id="PTHR11802:SF432">
    <property type="entry name" value="Y, PUTATIVE-RELATED"/>
    <property type="match status" value="1"/>
</dbReference>
<evidence type="ECO:0000256" key="5">
    <source>
        <dbReference type="ARBA" id="ARBA00023180"/>
    </source>
</evidence>
<dbReference type="PANTHER" id="PTHR11802">
    <property type="entry name" value="SERINE PROTEASE FAMILY S10 SERINE CARBOXYPEPTIDASE"/>
    <property type="match status" value="1"/>
</dbReference>
<keyword evidence="8" id="KW-1185">Reference proteome</keyword>
<accession>A0A8H4IYT4</accession>
<evidence type="ECO:0000256" key="6">
    <source>
        <dbReference type="SAM" id="SignalP"/>
    </source>
</evidence>
<sequence>MRALRLQLLFPLCASASPLVFGGEQQQPLSSSASKAHFTVREQDDTLCQSGARQWTGTVNVTDGRSMFFWYHESRNDPETDPVILWMSGGPGATGSFGMFKELGPCIVNADANSTRPRESSWTNRANVLFIDQPIGIGFSALANRSAAATSLAAGARDLHAFLSVLTTDVFPQLRDQRWHFAGESFGGRWTTAYAAHVLAHQQEPGLRIASVVAVDGSVDPAYSSVGLYGFFCANGGAPLMNETACGAMGAGVAECEDAGRGCREAYDGGVCEEAEVRCWEGVGRYFWEGVRPGGWNPYDSRMNCTEPPLCSDLNGGPAAAYLNRPWVQERLGFWNVSFELIDFDLNERWTESKNAFVPTTRELTWLLDNTYVRILFINGNNDIVVNTPGQLRLLNEQPWKGQTWFQNQPLQEWYHRKGEVCGRRGNQGGQWKGSSRLSIFTVDEAGHMAPDDQPEAVEALVGSWISDDWHKHWFDGDKHRRATVFD</sequence>
<name>A0A8H4IYT4_9PEZI</name>
<keyword evidence="5" id="KW-0325">Glycoprotein</keyword>
<dbReference type="Gene3D" id="3.40.50.1820">
    <property type="entry name" value="alpha/beta hydrolase"/>
    <property type="match status" value="1"/>
</dbReference>
<dbReference type="InterPro" id="IPR029058">
    <property type="entry name" value="AB_hydrolase_fold"/>
</dbReference>
<protein>
    <submittedName>
        <fullName evidence="7">Carboxypeptidase Y like protein A</fullName>
    </submittedName>
</protein>
<dbReference type="GO" id="GO:0004185">
    <property type="term" value="F:serine-type carboxypeptidase activity"/>
    <property type="evidence" value="ECO:0007669"/>
    <property type="project" value="InterPro"/>
</dbReference>
<dbReference type="Gene3D" id="1.10.287.410">
    <property type="match status" value="1"/>
</dbReference>
<reference evidence="7" key="1">
    <citation type="submission" date="2020-04" db="EMBL/GenBank/DDBJ databases">
        <title>Genome Assembly and Annotation of Botryosphaeria dothidea sdau 11-99, a Latent Pathogen of Apple Fruit Ring Rot in China.</title>
        <authorList>
            <person name="Yu C."/>
            <person name="Diao Y."/>
            <person name="Lu Q."/>
            <person name="Zhao J."/>
            <person name="Cui S."/>
            <person name="Peng C."/>
            <person name="He B."/>
            <person name="Liu H."/>
        </authorList>
    </citation>
    <scope>NUCLEOTIDE SEQUENCE [LARGE SCALE GENOMIC DNA]</scope>
    <source>
        <strain evidence="7">Sdau11-99</strain>
    </source>
</reference>
<feature type="chain" id="PRO_5034060971" evidence="6">
    <location>
        <begin position="23"/>
        <end position="487"/>
    </location>
</feature>
<proteinExistence type="inferred from homology"/>